<proteinExistence type="predicted"/>
<evidence type="ECO:0000313" key="2">
    <source>
        <dbReference type="EMBL" id="OEU07399.1"/>
    </source>
</evidence>
<sequence length="57" mass="6536">MIFAKINPNVGQIYSKIISVALIVIITMIVLVVEDRMSKIECRRSNVEDRMSKIEVK</sequence>
<keyword evidence="1" id="KW-1133">Transmembrane helix</keyword>
<gene>
    <name evidence="2" type="ORF">FRACYDRAFT_229552</name>
</gene>
<dbReference type="KEGG" id="fcy:FRACYDRAFT_229552"/>
<dbReference type="EMBL" id="KV784386">
    <property type="protein sequence ID" value="OEU07399.1"/>
    <property type="molecule type" value="Genomic_DNA"/>
</dbReference>
<organism evidence="2 3">
    <name type="scientific">Fragilariopsis cylindrus CCMP1102</name>
    <dbReference type="NCBI Taxonomy" id="635003"/>
    <lineage>
        <taxon>Eukaryota</taxon>
        <taxon>Sar</taxon>
        <taxon>Stramenopiles</taxon>
        <taxon>Ochrophyta</taxon>
        <taxon>Bacillariophyta</taxon>
        <taxon>Bacillariophyceae</taxon>
        <taxon>Bacillariophycidae</taxon>
        <taxon>Bacillariales</taxon>
        <taxon>Bacillariaceae</taxon>
        <taxon>Fragilariopsis</taxon>
    </lineage>
</organism>
<evidence type="ECO:0000313" key="3">
    <source>
        <dbReference type="Proteomes" id="UP000095751"/>
    </source>
</evidence>
<dbReference type="AlphaFoldDB" id="A0A1E7EN70"/>
<keyword evidence="1" id="KW-0472">Membrane</keyword>
<dbReference type="InParanoid" id="A0A1E7EN70"/>
<accession>A0A1E7EN70</accession>
<reference evidence="2 3" key="1">
    <citation type="submission" date="2016-09" db="EMBL/GenBank/DDBJ databases">
        <title>Extensive genetic diversity and differential bi-allelic expression allows diatom success in the polar Southern Ocean.</title>
        <authorList>
            <consortium name="DOE Joint Genome Institute"/>
            <person name="Mock T."/>
            <person name="Otillar R.P."/>
            <person name="Strauss J."/>
            <person name="Dupont C."/>
            <person name="Frickenhaus S."/>
            <person name="Maumus F."/>
            <person name="Mcmullan M."/>
            <person name="Sanges R."/>
            <person name="Schmutz J."/>
            <person name="Toseland A."/>
            <person name="Valas R."/>
            <person name="Veluchamy A."/>
            <person name="Ward B.J."/>
            <person name="Allen A."/>
            <person name="Barry K."/>
            <person name="Falciatore A."/>
            <person name="Ferrante M."/>
            <person name="Fortunato A.E."/>
            <person name="Gloeckner G."/>
            <person name="Gruber A."/>
            <person name="Hipkin R."/>
            <person name="Janech M."/>
            <person name="Kroth P."/>
            <person name="Leese F."/>
            <person name="Lindquist E."/>
            <person name="Lyon B.R."/>
            <person name="Martin J."/>
            <person name="Mayer C."/>
            <person name="Parker M."/>
            <person name="Quesneville H."/>
            <person name="Raymond J."/>
            <person name="Uhlig C."/>
            <person name="Valentin K.U."/>
            <person name="Worden A.Z."/>
            <person name="Armbrust E.V."/>
            <person name="Bowler C."/>
            <person name="Green B."/>
            <person name="Moulton V."/>
            <person name="Van Oosterhout C."/>
            <person name="Grigoriev I."/>
        </authorList>
    </citation>
    <scope>NUCLEOTIDE SEQUENCE [LARGE SCALE GENOMIC DNA]</scope>
    <source>
        <strain evidence="2 3">CCMP1102</strain>
    </source>
</reference>
<evidence type="ECO:0000256" key="1">
    <source>
        <dbReference type="SAM" id="Phobius"/>
    </source>
</evidence>
<keyword evidence="3" id="KW-1185">Reference proteome</keyword>
<dbReference type="Proteomes" id="UP000095751">
    <property type="component" value="Unassembled WGS sequence"/>
</dbReference>
<name>A0A1E7EN70_9STRA</name>
<protein>
    <submittedName>
        <fullName evidence="2">Uncharacterized protein</fullName>
    </submittedName>
</protein>
<keyword evidence="1" id="KW-0812">Transmembrane</keyword>
<feature type="transmembrane region" description="Helical" evidence="1">
    <location>
        <begin position="13"/>
        <end position="33"/>
    </location>
</feature>